<accession>A0AA88YKC1</accession>
<evidence type="ECO:0000313" key="2">
    <source>
        <dbReference type="EMBL" id="KAK3100989.1"/>
    </source>
</evidence>
<evidence type="ECO:0000313" key="3">
    <source>
        <dbReference type="Proteomes" id="UP001186944"/>
    </source>
</evidence>
<dbReference type="EMBL" id="VSWD01000005">
    <property type="protein sequence ID" value="KAK3100989.1"/>
    <property type="molecule type" value="Genomic_DNA"/>
</dbReference>
<dbReference type="Gene3D" id="2.10.80.10">
    <property type="entry name" value="Lipase, subunit A"/>
    <property type="match status" value="1"/>
</dbReference>
<comment type="caution">
    <text evidence="2">The sequence shown here is derived from an EMBL/GenBank/DDBJ whole genome shotgun (WGS) entry which is preliminary data.</text>
</comment>
<dbReference type="Proteomes" id="UP001186944">
    <property type="component" value="Unassembled WGS sequence"/>
</dbReference>
<protein>
    <recommendedName>
        <fullName evidence="4">Prokineticin domain-containing protein</fullName>
    </recommendedName>
</protein>
<feature type="region of interest" description="Disordered" evidence="1">
    <location>
        <begin position="168"/>
        <end position="187"/>
    </location>
</feature>
<dbReference type="AlphaFoldDB" id="A0AA88YKC1"/>
<name>A0AA88YKC1_PINIB</name>
<organism evidence="2 3">
    <name type="scientific">Pinctada imbricata</name>
    <name type="common">Atlantic pearl-oyster</name>
    <name type="synonym">Pinctada martensii</name>
    <dbReference type="NCBI Taxonomy" id="66713"/>
    <lineage>
        <taxon>Eukaryota</taxon>
        <taxon>Metazoa</taxon>
        <taxon>Spiralia</taxon>
        <taxon>Lophotrochozoa</taxon>
        <taxon>Mollusca</taxon>
        <taxon>Bivalvia</taxon>
        <taxon>Autobranchia</taxon>
        <taxon>Pteriomorphia</taxon>
        <taxon>Pterioida</taxon>
        <taxon>Pterioidea</taxon>
        <taxon>Pteriidae</taxon>
        <taxon>Pinctada</taxon>
    </lineage>
</organism>
<reference evidence="2" key="1">
    <citation type="submission" date="2019-08" db="EMBL/GenBank/DDBJ databases">
        <title>The improved chromosome-level genome for the pearl oyster Pinctada fucata martensii using PacBio sequencing and Hi-C.</title>
        <authorList>
            <person name="Zheng Z."/>
        </authorList>
    </citation>
    <scope>NUCLEOTIDE SEQUENCE</scope>
    <source>
        <strain evidence="2">ZZ-2019</strain>
        <tissue evidence="2">Adductor muscle</tissue>
    </source>
</reference>
<sequence>STFEKIRIQIYPWRKPEGPLNRQVFRTVLEALMLHIMANPGISDKNIFAKYNPFFQPFCLIVLLEVESVTPQSTQVPAGSLTEGQQCTHQSDCATGLCCAHDGFLGKKRGVKRLFFDGFNQHDHGKCMSYRKTNETCMPFMTHDIFNHELFENFCPCEKGLECRGESVDEGPHSISHRNPKCQAPES</sequence>
<proteinExistence type="predicted"/>
<gene>
    <name evidence="2" type="ORF">FSP39_000034</name>
</gene>
<keyword evidence="3" id="KW-1185">Reference proteome</keyword>
<evidence type="ECO:0008006" key="4">
    <source>
        <dbReference type="Google" id="ProtNLM"/>
    </source>
</evidence>
<feature type="non-terminal residue" evidence="2">
    <location>
        <position position="1"/>
    </location>
</feature>
<evidence type="ECO:0000256" key="1">
    <source>
        <dbReference type="SAM" id="MobiDB-lite"/>
    </source>
</evidence>